<feature type="domain" description="SGNH hydrolase-type esterase" evidence="2">
    <location>
        <begin position="160"/>
        <end position="344"/>
    </location>
</feature>
<evidence type="ECO:0000259" key="2">
    <source>
        <dbReference type="Pfam" id="PF13472"/>
    </source>
</evidence>
<dbReference type="InterPro" id="IPR036514">
    <property type="entry name" value="SGNH_hydro_sf"/>
</dbReference>
<protein>
    <submittedName>
        <fullName evidence="3">21606_t:CDS:1</fullName>
    </submittedName>
</protein>
<evidence type="ECO:0000313" key="3">
    <source>
        <dbReference type="EMBL" id="CAG8776650.1"/>
    </source>
</evidence>
<evidence type="ECO:0000313" key="4">
    <source>
        <dbReference type="Proteomes" id="UP000789759"/>
    </source>
</evidence>
<dbReference type="Gene3D" id="3.40.50.1110">
    <property type="entry name" value="SGNH hydrolase"/>
    <property type="match status" value="1"/>
</dbReference>
<dbReference type="EMBL" id="CAJVQA010023027">
    <property type="protein sequence ID" value="CAG8776650.1"/>
    <property type="molecule type" value="Genomic_DNA"/>
</dbReference>
<reference evidence="3" key="1">
    <citation type="submission" date="2021-06" db="EMBL/GenBank/DDBJ databases">
        <authorList>
            <person name="Kallberg Y."/>
            <person name="Tangrot J."/>
            <person name="Rosling A."/>
        </authorList>
    </citation>
    <scope>NUCLEOTIDE SEQUENCE</scope>
    <source>
        <strain evidence="3">FL966</strain>
    </source>
</reference>
<dbReference type="Pfam" id="PF13472">
    <property type="entry name" value="Lipase_GDSL_2"/>
    <property type="match status" value="1"/>
</dbReference>
<name>A0A9N9P0E7_9GLOM</name>
<dbReference type="InterPro" id="IPR026737">
    <property type="entry name" value="GOLGA6L"/>
</dbReference>
<dbReference type="PANTHER" id="PTHR23143">
    <property type="entry name" value="TRICHOHYALIN-RELATED"/>
    <property type="match status" value="1"/>
</dbReference>
<keyword evidence="4" id="KW-1185">Reference proteome</keyword>
<accession>A0A9N9P0E7</accession>
<dbReference type="InterPro" id="IPR013830">
    <property type="entry name" value="SGNH_hydro"/>
</dbReference>
<comment type="similarity">
    <text evidence="1">Belongs to the GOLGA6 family.</text>
</comment>
<dbReference type="OrthoDB" id="2410007at2759"/>
<organism evidence="3 4">
    <name type="scientific">Cetraspora pellucida</name>
    <dbReference type="NCBI Taxonomy" id="1433469"/>
    <lineage>
        <taxon>Eukaryota</taxon>
        <taxon>Fungi</taxon>
        <taxon>Fungi incertae sedis</taxon>
        <taxon>Mucoromycota</taxon>
        <taxon>Glomeromycotina</taxon>
        <taxon>Glomeromycetes</taxon>
        <taxon>Diversisporales</taxon>
        <taxon>Gigasporaceae</taxon>
        <taxon>Cetraspora</taxon>
    </lineage>
</organism>
<evidence type="ECO:0000256" key="1">
    <source>
        <dbReference type="ARBA" id="ARBA00008368"/>
    </source>
</evidence>
<comment type="caution">
    <text evidence="3">The sequence shown here is derived from an EMBL/GenBank/DDBJ whole genome shotgun (WGS) entry which is preliminary data.</text>
</comment>
<dbReference type="SUPFAM" id="SSF52266">
    <property type="entry name" value="SGNH hydrolase"/>
    <property type="match status" value="1"/>
</dbReference>
<dbReference type="Gene3D" id="1.20.5.340">
    <property type="match status" value="1"/>
</dbReference>
<dbReference type="AlphaFoldDB" id="A0A9N9P0E7"/>
<dbReference type="PANTHER" id="PTHR23143:SF23">
    <property type="entry name" value="ZINC FINGER PROTEIN 729-LIKE"/>
    <property type="match status" value="1"/>
</dbReference>
<sequence length="475" mass="54410">MLSEKILFKLLLLLCLLTFGFYCHFLVELNSQLNDANIYSNDTKIYSNDTKIYSNDTKIHSNDTKFHSNDTKIHSNDTKIHSNDTKIYSNDTKIYSKDTKIYSNDTKIYSKDTKIYSKDTKIHLNDTKIYSNNTKIYSNNTKICSTGTKIYSNDTIYYLVLGDSFARGVFKPIDAVKRSRSYSYADALHERLIETYPNLVLKKFARGGQTTRTLIRDQLPNAIKFIKRNRGLTKLVTISIGKNDFMGCKNSECDRRIRRTVYYLKNKIIPELKKVGGEGVQYLATTYHNVRNNFDALDNSLIKVYNENGVKVVDMRKIITNETGCIYTYWCNYRNGHPNINGSRAVADVLYTNIASGKKNKEESFKSIVISTLESGLCHGYITNCKGDTMFDRGVKYCTGRCLVSKRDNIPNKDPYCPHMVVRMKDGTDKDQTISRVNKSGCFEVSGDRTRYKFAEIECPKTLPKPCRNVAAGDW</sequence>
<gene>
    <name evidence="3" type="ORF">CPELLU_LOCUS16157</name>
</gene>
<dbReference type="Proteomes" id="UP000789759">
    <property type="component" value="Unassembled WGS sequence"/>
</dbReference>
<proteinExistence type="inferred from homology"/>